<sequence length="52" mass="5542">MKSYENSTTTPIHSEGTSKGRDERLADQGTPLGEAVEANKEKKLKGPNAPAT</sequence>
<protein>
    <submittedName>
        <fullName evidence="2">Uncharacterized protein</fullName>
    </submittedName>
</protein>
<accession>A0A4R2SFS0</accession>
<feature type="compositionally biased region" description="Polar residues" evidence="1">
    <location>
        <begin position="1"/>
        <end position="15"/>
    </location>
</feature>
<dbReference type="AlphaFoldDB" id="A0A4R2SFS0"/>
<evidence type="ECO:0000313" key="3">
    <source>
        <dbReference type="Proteomes" id="UP000294746"/>
    </source>
</evidence>
<comment type="caution">
    <text evidence="2">The sequence shown here is derived from an EMBL/GenBank/DDBJ whole genome shotgun (WGS) entry which is preliminary data.</text>
</comment>
<dbReference type="RefSeq" id="WP_165873631.1">
    <property type="nucleotide sequence ID" value="NZ_SLXV01000003.1"/>
</dbReference>
<gene>
    <name evidence="2" type="ORF">EDD57_10325</name>
</gene>
<evidence type="ECO:0000256" key="1">
    <source>
        <dbReference type="SAM" id="MobiDB-lite"/>
    </source>
</evidence>
<evidence type="ECO:0000313" key="2">
    <source>
        <dbReference type="EMBL" id="TCP70212.1"/>
    </source>
</evidence>
<reference evidence="2 3" key="1">
    <citation type="submission" date="2019-03" db="EMBL/GenBank/DDBJ databases">
        <title>Genomic Encyclopedia of Type Strains, Phase IV (KMG-IV): sequencing the most valuable type-strain genomes for metagenomic binning, comparative biology and taxonomic classification.</title>
        <authorList>
            <person name="Goeker M."/>
        </authorList>
    </citation>
    <scope>NUCLEOTIDE SEQUENCE [LARGE SCALE GENOMIC DNA]</scope>
    <source>
        <strain evidence="2 3">DSM 46831</strain>
    </source>
</reference>
<proteinExistence type="predicted"/>
<dbReference type="Proteomes" id="UP000294746">
    <property type="component" value="Unassembled WGS sequence"/>
</dbReference>
<feature type="region of interest" description="Disordered" evidence="1">
    <location>
        <begin position="1"/>
        <end position="52"/>
    </location>
</feature>
<feature type="compositionally biased region" description="Basic and acidic residues" evidence="1">
    <location>
        <begin position="16"/>
        <end position="26"/>
    </location>
</feature>
<keyword evidence="3" id="KW-1185">Reference proteome</keyword>
<dbReference type="EMBL" id="SLXV01000003">
    <property type="protein sequence ID" value="TCP70212.1"/>
    <property type="molecule type" value="Genomic_DNA"/>
</dbReference>
<name>A0A4R2SFS0_9BACL</name>
<organism evidence="2 3">
    <name type="scientific">Baia soyae</name>
    <dbReference type="NCBI Taxonomy" id="1544746"/>
    <lineage>
        <taxon>Bacteria</taxon>
        <taxon>Bacillati</taxon>
        <taxon>Bacillota</taxon>
        <taxon>Bacilli</taxon>
        <taxon>Bacillales</taxon>
        <taxon>Thermoactinomycetaceae</taxon>
        <taxon>Baia</taxon>
    </lineage>
</organism>